<keyword evidence="3" id="KW-0804">Transcription</keyword>
<accession>A0A7Y0E208</accession>
<evidence type="ECO:0000259" key="4">
    <source>
        <dbReference type="PROSITE" id="PS01124"/>
    </source>
</evidence>
<evidence type="ECO:0000313" key="6">
    <source>
        <dbReference type="Proteomes" id="UP000539372"/>
    </source>
</evidence>
<dbReference type="AlphaFoldDB" id="A0A7Y0E208"/>
<keyword evidence="1" id="KW-0805">Transcription regulation</keyword>
<evidence type="ECO:0000256" key="3">
    <source>
        <dbReference type="ARBA" id="ARBA00023163"/>
    </source>
</evidence>
<dbReference type="PANTHER" id="PTHR46796">
    <property type="entry name" value="HTH-TYPE TRANSCRIPTIONAL ACTIVATOR RHAS-RELATED"/>
    <property type="match status" value="1"/>
</dbReference>
<dbReference type="InterPro" id="IPR018060">
    <property type="entry name" value="HTH_AraC"/>
</dbReference>
<dbReference type="EMBL" id="JABBNT010000004">
    <property type="protein sequence ID" value="NMM45764.1"/>
    <property type="molecule type" value="Genomic_DNA"/>
</dbReference>
<dbReference type="Pfam" id="PF12833">
    <property type="entry name" value="HTH_18"/>
    <property type="match status" value="1"/>
</dbReference>
<comment type="caution">
    <text evidence="5">The sequence shown here is derived from an EMBL/GenBank/DDBJ whole genome shotgun (WGS) entry which is preliminary data.</text>
</comment>
<evidence type="ECO:0000256" key="1">
    <source>
        <dbReference type="ARBA" id="ARBA00023015"/>
    </source>
</evidence>
<dbReference type="RefSeq" id="WP_169626146.1">
    <property type="nucleotide sequence ID" value="NZ_JABBNT010000004.1"/>
</dbReference>
<dbReference type="GO" id="GO:0003700">
    <property type="term" value="F:DNA-binding transcription factor activity"/>
    <property type="evidence" value="ECO:0007669"/>
    <property type="project" value="InterPro"/>
</dbReference>
<dbReference type="Proteomes" id="UP000539372">
    <property type="component" value="Unassembled WGS sequence"/>
</dbReference>
<protein>
    <submittedName>
        <fullName evidence="5">Helix-turn-helix domain-containing protein</fullName>
    </submittedName>
</protein>
<gene>
    <name evidence="5" type="ORF">HH303_14805</name>
</gene>
<dbReference type="SUPFAM" id="SSF52317">
    <property type="entry name" value="Class I glutamine amidotransferase-like"/>
    <property type="match status" value="1"/>
</dbReference>
<dbReference type="SUPFAM" id="SSF46689">
    <property type="entry name" value="Homeodomain-like"/>
    <property type="match status" value="2"/>
</dbReference>
<keyword evidence="2" id="KW-0238">DNA-binding</keyword>
<dbReference type="InterPro" id="IPR009057">
    <property type="entry name" value="Homeodomain-like_sf"/>
</dbReference>
<dbReference type="Gene3D" id="3.40.50.880">
    <property type="match status" value="1"/>
</dbReference>
<feature type="domain" description="HTH araC/xylS-type" evidence="4">
    <location>
        <begin position="205"/>
        <end position="302"/>
    </location>
</feature>
<dbReference type="PROSITE" id="PS01124">
    <property type="entry name" value="HTH_ARAC_FAMILY_2"/>
    <property type="match status" value="1"/>
</dbReference>
<name>A0A7Y0E208_9PROT</name>
<reference evidence="5 6" key="1">
    <citation type="submission" date="2020-04" db="EMBL/GenBank/DDBJ databases">
        <title>Rhodospirillaceae bacterium KN72 isolated from deep sea.</title>
        <authorList>
            <person name="Zhang D.-C."/>
        </authorList>
    </citation>
    <scope>NUCLEOTIDE SEQUENCE [LARGE SCALE GENOMIC DNA]</scope>
    <source>
        <strain evidence="5 6">KN72</strain>
    </source>
</reference>
<evidence type="ECO:0000313" key="5">
    <source>
        <dbReference type="EMBL" id="NMM45764.1"/>
    </source>
</evidence>
<sequence length="314" mass="34224">MSSSAVFILYEGFCLTSLTTVMDAFWVANWLTGKQLYEMQTYSASGGPVRGFSGISVDTLPLSDLNPRSVQHVFAVSSFEPYNLARSDIAAVLRSAYRYGASVHGIETGAVALAHAGLLDGREAAVHWVNREGFEEAYPDVELSEAPVAGPDRCKTCAGGTSAMDLALELIELEQGQRLAAEVRRHLFHPRVPMGSPQRGDPVVEAARKIMRESLTEPVSIVEIAERVGTTPRTLARRFETLGETPRGHYLTLRLTRAQNLLQQTDLAVGEIAAETGFDSLPAFSRAYRSFFGLPPSRDRRQTVTATPPRVLGG</sequence>
<dbReference type="PANTHER" id="PTHR46796:SF13">
    <property type="entry name" value="HTH-TYPE TRANSCRIPTIONAL ACTIVATOR RHAS"/>
    <property type="match status" value="1"/>
</dbReference>
<dbReference type="PROSITE" id="PS00041">
    <property type="entry name" value="HTH_ARAC_FAMILY_1"/>
    <property type="match status" value="1"/>
</dbReference>
<dbReference type="Gene3D" id="1.10.10.60">
    <property type="entry name" value="Homeodomain-like"/>
    <property type="match status" value="1"/>
</dbReference>
<dbReference type="InterPro" id="IPR018062">
    <property type="entry name" value="HTH_AraC-typ_CS"/>
</dbReference>
<organism evidence="5 6">
    <name type="scientific">Pacificispira spongiicola</name>
    <dbReference type="NCBI Taxonomy" id="2729598"/>
    <lineage>
        <taxon>Bacteria</taxon>
        <taxon>Pseudomonadati</taxon>
        <taxon>Pseudomonadota</taxon>
        <taxon>Alphaproteobacteria</taxon>
        <taxon>Rhodospirillales</taxon>
        <taxon>Rhodospirillaceae</taxon>
        <taxon>Pacificispira</taxon>
    </lineage>
</organism>
<dbReference type="GO" id="GO:0043565">
    <property type="term" value="F:sequence-specific DNA binding"/>
    <property type="evidence" value="ECO:0007669"/>
    <property type="project" value="InterPro"/>
</dbReference>
<dbReference type="InterPro" id="IPR029062">
    <property type="entry name" value="Class_I_gatase-like"/>
</dbReference>
<proteinExistence type="predicted"/>
<dbReference type="InterPro" id="IPR050204">
    <property type="entry name" value="AraC_XylS_family_regulators"/>
</dbReference>
<evidence type="ECO:0000256" key="2">
    <source>
        <dbReference type="ARBA" id="ARBA00023125"/>
    </source>
</evidence>
<dbReference type="SMART" id="SM00342">
    <property type="entry name" value="HTH_ARAC"/>
    <property type="match status" value="1"/>
</dbReference>
<keyword evidence="6" id="KW-1185">Reference proteome</keyword>
<dbReference type="CDD" id="cd03136">
    <property type="entry name" value="GATase1_AraC_ArgR_like"/>
    <property type="match status" value="1"/>
</dbReference>